<dbReference type="Proteomes" id="UP000594263">
    <property type="component" value="Unplaced"/>
</dbReference>
<dbReference type="SMART" id="SM01114">
    <property type="entry name" value="CXC"/>
    <property type="match status" value="2"/>
</dbReference>
<evidence type="ECO:0000259" key="5">
    <source>
        <dbReference type="PROSITE" id="PS51634"/>
    </source>
</evidence>
<feature type="region of interest" description="Disordered" evidence="4">
    <location>
        <begin position="595"/>
        <end position="632"/>
    </location>
</feature>
<dbReference type="PROSITE" id="PS51634">
    <property type="entry name" value="CRC"/>
    <property type="match status" value="1"/>
</dbReference>
<evidence type="ECO:0000256" key="2">
    <source>
        <dbReference type="ARBA" id="ARBA00007267"/>
    </source>
</evidence>
<comment type="similarity">
    <text evidence="2">Belongs to the lin-54 family.</text>
</comment>
<evidence type="ECO:0000313" key="7">
    <source>
        <dbReference type="Proteomes" id="UP000594263"/>
    </source>
</evidence>
<keyword evidence="7" id="KW-1185">Reference proteome</keyword>
<sequence>MDQVDAESRAVAVDSSSRTKLARQLDFTPMYNKVAAANVVLPNHPQARLQLKIEAQVKPKPQPQLQLQPPPAVQGVRPIVRPELQTRPQSVPVVQRALLHPVPRPPYPIAQFESAQAQPNIKVEVKDVTPKKQKQCNCKNSKCLKLYCECFAAGVHCDGCNCTNCYNNIEHESVRQEAVTAALDRNPNAFRPKIANSPHKPRNGRVEPGESELAAKHNKGCHCKKSGCLKKYCECFQGNIPCSENCRCVDCKNCEGSEERRSLCYGDNMAPTIYYQQQTTTANAVVKEAVGPYGYKITQVSRKRKNPEQTTVHFHPIQPIGQFQQRADHVAEQHKLDNDLKPSALSSPVNALSLGSSKITVSSLMADILRPQNIRELCSHLVGASAEVLKSHTENIVKPLNQMEVTRADHKVTISTQTSNANAGDGNVETSVNTGNFISNQANGECTSDIGSTRDEFLNERPISPGTLALMCDENDAAFTLGSENGVPGHDTASTTNSELHAKQEKVVLTRFRDFLNHLIVCLSVKESTLINEKEQAQQVRAVNSIKTSNNRTQLPISNHNSSSSNGRPPLPLPTTNYSLGMIRPLVHTSNHITKNGITRPQLTNSATNSSSRQSNVGLPTHSAVRSQEESK</sequence>
<dbReference type="Gramene" id="Kaladp0102s0094.1.v1.1">
    <property type="protein sequence ID" value="Kaladp0102s0094.1.v1.1"/>
    <property type="gene ID" value="Kaladp0102s0094.v1.1"/>
</dbReference>
<organism evidence="6 7">
    <name type="scientific">Kalanchoe fedtschenkoi</name>
    <name type="common">Lavender scallops</name>
    <name type="synonym">South American air plant</name>
    <dbReference type="NCBI Taxonomy" id="63787"/>
    <lineage>
        <taxon>Eukaryota</taxon>
        <taxon>Viridiplantae</taxon>
        <taxon>Streptophyta</taxon>
        <taxon>Embryophyta</taxon>
        <taxon>Tracheophyta</taxon>
        <taxon>Spermatophyta</taxon>
        <taxon>Magnoliopsida</taxon>
        <taxon>eudicotyledons</taxon>
        <taxon>Gunneridae</taxon>
        <taxon>Pentapetalae</taxon>
        <taxon>Saxifragales</taxon>
        <taxon>Crassulaceae</taxon>
        <taxon>Kalanchoe</taxon>
    </lineage>
</organism>
<dbReference type="InterPro" id="IPR033467">
    <property type="entry name" value="Tesmin/TSO1-like_CXC"/>
</dbReference>
<dbReference type="AlphaFoldDB" id="A0A7N1A7I6"/>
<name>A0A7N1A7I6_KALFE</name>
<protein>
    <recommendedName>
        <fullName evidence="5">CRC domain-containing protein</fullName>
    </recommendedName>
</protein>
<dbReference type="PANTHER" id="PTHR12446">
    <property type="entry name" value="TESMIN/TSO1-RELATED"/>
    <property type="match status" value="1"/>
</dbReference>
<evidence type="ECO:0000256" key="1">
    <source>
        <dbReference type="ARBA" id="ARBA00004123"/>
    </source>
</evidence>
<dbReference type="PANTHER" id="PTHR12446:SF34">
    <property type="entry name" value="PROTEIN LIN-54 HOMOLOG"/>
    <property type="match status" value="1"/>
</dbReference>
<feature type="compositionally biased region" description="Polar residues" evidence="4">
    <location>
        <begin position="544"/>
        <end position="567"/>
    </location>
</feature>
<feature type="domain" description="CRC" evidence="5">
    <location>
        <begin position="132"/>
        <end position="256"/>
    </location>
</feature>
<dbReference type="GO" id="GO:0005634">
    <property type="term" value="C:nucleus"/>
    <property type="evidence" value="ECO:0007669"/>
    <property type="project" value="UniProtKB-SubCell"/>
</dbReference>
<reference evidence="6" key="1">
    <citation type="submission" date="2021-01" db="UniProtKB">
        <authorList>
            <consortium name="EnsemblPlants"/>
        </authorList>
    </citation>
    <scope>IDENTIFICATION</scope>
</reference>
<evidence type="ECO:0000256" key="3">
    <source>
        <dbReference type="ARBA" id="ARBA00023242"/>
    </source>
</evidence>
<keyword evidence="3" id="KW-0539">Nucleus</keyword>
<evidence type="ECO:0000313" key="6">
    <source>
        <dbReference type="EnsemblPlants" id="Kaladp0102s0094.1.v1.1"/>
    </source>
</evidence>
<dbReference type="InterPro" id="IPR005172">
    <property type="entry name" value="CRC"/>
</dbReference>
<dbReference type="InterPro" id="IPR028307">
    <property type="entry name" value="Lin-54_fam"/>
</dbReference>
<feature type="region of interest" description="Disordered" evidence="4">
    <location>
        <begin position="544"/>
        <end position="577"/>
    </location>
</feature>
<dbReference type="OMA" id="NQAVGQK"/>
<dbReference type="EnsemblPlants" id="Kaladp0102s0094.1.v1.1">
    <property type="protein sequence ID" value="Kaladp0102s0094.1.v1.1"/>
    <property type="gene ID" value="Kaladp0102s0094.v1.1"/>
</dbReference>
<accession>A0A7N1A7I6</accession>
<feature type="region of interest" description="Disordered" evidence="4">
    <location>
        <begin position="189"/>
        <end position="208"/>
    </location>
</feature>
<proteinExistence type="inferred from homology"/>
<comment type="subcellular location">
    <subcellularLocation>
        <location evidence="1">Nucleus</location>
    </subcellularLocation>
</comment>
<feature type="compositionally biased region" description="Polar residues" evidence="4">
    <location>
        <begin position="595"/>
        <end position="618"/>
    </location>
</feature>
<dbReference type="GO" id="GO:0006355">
    <property type="term" value="P:regulation of DNA-templated transcription"/>
    <property type="evidence" value="ECO:0007669"/>
    <property type="project" value="TreeGrafter"/>
</dbReference>
<evidence type="ECO:0000256" key="4">
    <source>
        <dbReference type="SAM" id="MobiDB-lite"/>
    </source>
</evidence>
<dbReference type="Pfam" id="PF03638">
    <property type="entry name" value="TCR"/>
    <property type="match status" value="2"/>
</dbReference>